<dbReference type="GO" id="GO:0005506">
    <property type="term" value="F:iron ion binding"/>
    <property type="evidence" value="ECO:0007669"/>
    <property type="project" value="InterPro"/>
</dbReference>
<evidence type="ECO:0000256" key="3">
    <source>
        <dbReference type="ARBA" id="ARBA00022982"/>
    </source>
</evidence>
<keyword evidence="2" id="KW-0479">Metal-binding</keyword>
<dbReference type="EMBL" id="PEXI01000019">
    <property type="protein sequence ID" value="PIU24549.1"/>
    <property type="molecule type" value="Genomic_DNA"/>
</dbReference>
<protein>
    <recommendedName>
        <fullName evidence="5">Desulfoferrodoxin N-terminal domain-containing protein</fullName>
    </recommendedName>
</protein>
<evidence type="ECO:0000256" key="1">
    <source>
        <dbReference type="ARBA" id="ARBA00022448"/>
    </source>
</evidence>
<gene>
    <name evidence="6" type="ORF">COT12_00460</name>
</gene>
<dbReference type="Pfam" id="PF06397">
    <property type="entry name" value="Desulfoferrod_N"/>
    <property type="match status" value="1"/>
</dbReference>
<evidence type="ECO:0000256" key="2">
    <source>
        <dbReference type="ARBA" id="ARBA00022723"/>
    </source>
</evidence>
<name>A0A2M6YCY1_9BACT</name>
<proteinExistence type="predicted"/>
<evidence type="ECO:0000256" key="4">
    <source>
        <dbReference type="ARBA" id="ARBA00023004"/>
    </source>
</evidence>
<evidence type="ECO:0000313" key="6">
    <source>
        <dbReference type="EMBL" id="PIU24549.1"/>
    </source>
</evidence>
<feature type="non-terminal residue" evidence="6">
    <location>
        <position position="22"/>
    </location>
</feature>
<dbReference type="Gene3D" id="2.20.28.100">
    <property type="entry name" value="Desulphoferrodoxin, N-terminal domain"/>
    <property type="match status" value="1"/>
</dbReference>
<dbReference type="InterPro" id="IPR038094">
    <property type="entry name" value="Desulfoferrodoxin_N_sf"/>
</dbReference>
<keyword evidence="4" id="KW-0408">Iron</keyword>
<reference evidence="7" key="1">
    <citation type="submission" date="2017-09" db="EMBL/GenBank/DDBJ databases">
        <title>Depth-based differentiation of microbial function through sediment-hosted aquifers and enrichment of novel symbionts in the deep terrestrial subsurface.</title>
        <authorList>
            <person name="Probst A.J."/>
            <person name="Ladd B."/>
            <person name="Jarett J.K."/>
            <person name="Geller-Mcgrath D.E."/>
            <person name="Sieber C.M.K."/>
            <person name="Emerson J.B."/>
            <person name="Anantharaman K."/>
            <person name="Thomas B.C."/>
            <person name="Malmstrom R."/>
            <person name="Stieglmeier M."/>
            <person name="Klingl A."/>
            <person name="Woyke T."/>
            <person name="Ryan C.M."/>
            <person name="Banfield J.F."/>
        </authorList>
    </citation>
    <scope>NUCLEOTIDE SEQUENCE [LARGE SCALE GENOMIC DNA]</scope>
</reference>
<evidence type="ECO:0000259" key="5">
    <source>
        <dbReference type="Pfam" id="PF06397"/>
    </source>
</evidence>
<dbReference type="InterPro" id="IPR004462">
    <property type="entry name" value="Desulfoferrodoxin_N"/>
</dbReference>
<sequence length="22" mass="2615">MARRRMTKVNQIYKCETCGNIV</sequence>
<accession>A0A2M6YCY1</accession>
<keyword evidence="3" id="KW-0249">Electron transport</keyword>
<organism evidence="6 7">
    <name type="scientific">Candidatus Berkelbacteria bacterium CG08_land_8_20_14_0_20_39_8</name>
    <dbReference type="NCBI Taxonomy" id="1974511"/>
    <lineage>
        <taxon>Bacteria</taxon>
        <taxon>Candidatus Berkelbacteria</taxon>
    </lineage>
</organism>
<comment type="caution">
    <text evidence="6">The sequence shown here is derived from an EMBL/GenBank/DDBJ whole genome shotgun (WGS) entry which is preliminary data.</text>
</comment>
<feature type="domain" description="Desulfoferrodoxin N-terminal" evidence="5">
    <location>
        <begin position="7"/>
        <end position="22"/>
    </location>
</feature>
<dbReference type="AlphaFoldDB" id="A0A2M6YCY1"/>
<dbReference type="Proteomes" id="UP000229896">
    <property type="component" value="Unassembled WGS sequence"/>
</dbReference>
<keyword evidence="1" id="KW-0813">Transport</keyword>
<evidence type="ECO:0000313" key="7">
    <source>
        <dbReference type="Proteomes" id="UP000229896"/>
    </source>
</evidence>